<protein>
    <submittedName>
        <fullName evidence="1">Uncharacterized protein</fullName>
    </submittedName>
</protein>
<sequence length="95" mass="10710">MFKLVSVIRCIGRWRRSLVLPLATSLSDVDVELVGVFRDVNDVTVSISISLFNRMISSSSSFRCFSFLGFRLGVWDTTDSQRLTRFPLLPPAVPL</sequence>
<evidence type="ECO:0000313" key="2">
    <source>
        <dbReference type="Proteomes" id="UP000607653"/>
    </source>
</evidence>
<accession>A0A822Z089</accession>
<evidence type="ECO:0000313" key="1">
    <source>
        <dbReference type="EMBL" id="DAD38180.1"/>
    </source>
</evidence>
<proteinExistence type="predicted"/>
<name>A0A822Z089_NELNU</name>
<dbReference type="EMBL" id="DUZY01000004">
    <property type="protein sequence ID" value="DAD38180.1"/>
    <property type="molecule type" value="Genomic_DNA"/>
</dbReference>
<dbReference type="Proteomes" id="UP000607653">
    <property type="component" value="Unassembled WGS sequence"/>
</dbReference>
<organism evidence="1 2">
    <name type="scientific">Nelumbo nucifera</name>
    <name type="common">Sacred lotus</name>
    <dbReference type="NCBI Taxonomy" id="4432"/>
    <lineage>
        <taxon>Eukaryota</taxon>
        <taxon>Viridiplantae</taxon>
        <taxon>Streptophyta</taxon>
        <taxon>Embryophyta</taxon>
        <taxon>Tracheophyta</taxon>
        <taxon>Spermatophyta</taxon>
        <taxon>Magnoliopsida</taxon>
        <taxon>Proteales</taxon>
        <taxon>Nelumbonaceae</taxon>
        <taxon>Nelumbo</taxon>
    </lineage>
</organism>
<gene>
    <name evidence="1" type="ORF">HUJ06_008821</name>
</gene>
<keyword evidence="2" id="KW-1185">Reference proteome</keyword>
<comment type="caution">
    <text evidence="1">The sequence shown here is derived from an EMBL/GenBank/DDBJ whole genome shotgun (WGS) entry which is preliminary data.</text>
</comment>
<dbReference type="AlphaFoldDB" id="A0A822Z089"/>
<reference evidence="1 2" key="1">
    <citation type="journal article" date="2020" name="Mol. Biol. Evol.">
        <title>Distinct Expression and Methylation Patterns for Genes with Different Fates following a Single Whole-Genome Duplication in Flowering Plants.</title>
        <authorList>
            <person name="Shi T."/>
            <person name="Rahmani R.S."/>
            <person name="Gugger P.F."/>
            <person name="Wang M."/>
            <person name="Li H."/>
            <person name="Zhang Y."/>
            <person name="Li Z."/>
            <person name="Wang Q."/>
            <person name="Van de Peer Y."/>
            <person name="Marchal K."/>
            <person name="Chen J."/>
        </authorList>
    </citation>
    <scope>NUCLEOTIDE SEQUENCE [LARGE SCALE GENOMIC DNA]</scope>
    <source>
        <tissue evidence="1">Leaf</tissue>
    </source>
</reference>